<dbReference type="PRINTS" id="PR00625">
    <property type="entry name" value="JDOMAIN"/>
</dbReference>
<dbReference type="InterPro" id="IPR052594">
    <property type="entry name" value="J_domain-containing_protein"/>
</dbReference>
<accession>A0A3N4HSH9</accession>
<feature type="region of interest" description="Disordered" evidence="1">
    <location>
        <begin position="1"/>
        <end position="26"/>
    </location>
</feature>
<dbReference type="PANTHER" id="PTHR44144">
    <property type="entry name" value="DNAJ HOMOLOG SUBFAMILY C MEMBER 9"/>
    <property type="match status" value="1"/>
</dbReference>
<dbReference type="InterPro" id="IPR036869">
    <property type="entry name" value="J_dom_sf"/>
</dbReference>
<dbReference type="InterPro" id="IPR001623">
    <property type="entry name" value="DnaJ_domain"/>
</dbReference>
<dbReference type="Gene3D" id="1.10.287.110">
    <property type="entry name" value="DnaJ domain"/>
    <property type="match status" value="1"/>
</dbReference>
<evidence type="ECO:0000313" key="3">
    <source>
        <dbReference type="EMBL" id="RPA75448.1"/>
    </source>
</evidence>
<evidence type="ECO:0000313" key="4">
    <source>
        <dbReference type="Proteomes" id="UP000275078"/>
    </source>
</evidence>
<protein>
    <submittedName>
        <fullName evidence="3">DnaJ-domain-containing protein</fullName>
    </submittedName>
</protein>
<reference evidence="3 4" key="1">
    <citation type="journal article" date="2018" name="Nat. Ecol. Evol.">
        <title>Pezizomycetes genomes reveal the molecular basis of ectomycorrhizal truffle lifestyle.</title>
        <authorList>
            <person name="Murat C."/>
            <person name="Payen T."/>
            <person name="Noel B."/>
            <person name="Kuo A."/>
            <person name="Morin E."/>
            <person name="Chen J."/>
            <person name="Kohler A."/>
            <person name="Krizsan K."/>
            <person name="Balestrini R."/>
            <person name="Da Silva C."/>
            <person name="Montanini B."/>
            <person name="Hainaut M."/>
            <person name="Levati E."/>
            <person name="Barry K.W."/>
            <person name="Belfiori B."/>
            <person name="Cichocki N."/>
            <person name="Clum A."/>
            <person name="Dockter R.B."/>
            <person name="Fauchery L."/>
            <person name="Guy J."/>
            <person name="Iotti M."/>
            <person name="Le Tacon F."/>
            <person name="Lindquist E.A."/>
            <person name="Lipzen A."/>
            <person name="Malagnac F."/>
            <person name="Mello A."/>
            <person name="Molinier V."/>
            <person name="Miyauchi S."/>
            <person name="Poulain J."/>
            <person name="Riccioni C."/>
            <person name="Rubini A."/>
            <person name="Sitrit Y."/>
            <person name="Splivallo R."/>
            <person name="Traeger S."/>
            <person name="Wang M."/>
            <person name="Zifcakova L."/>
            <person name="Wipf D."/>
            <person name="Zambonelli A."/>
            <person name="Paolocci F."/>
            <person name="Nowrousian M."/>
            <person name="Ottonello S."/>
            <person name="Baldrian P."/>
            <person name="Spatafora J.W."/>
            <person name="Henrissat B."/>
            <person name="Nagy L.G."/>
            <person name="Aury J.M."/>
            <person name="Wincker P."/>
            <person name="Grigoriev I.V."/>
            <person name="Bonfante P."/>
            <person name="Martin F.M."/>
        </authorList>
    </citation>
    <scope>NUCLEOTIDE SEQUENCE [LARGE SCALE GENOMIC DNA]</scope>
    <source>
        <strain evidence="3 4">RN42</strain>
    </source>
</reference>
<dbReference type="OrthoDB" id="10250354at2759"/>
<evidence type="ECO:0000256" key="1">
    <source>
        <dbReference type="SAM" id="MobiDB-lite"/>
    </source>
</evidence>
<dbReference type="SUPFAM" id="SSF46565">
    <property type="entry name" value="Chaperone J-domain"/>
    <property type="match status" value="1"/>
</dbReference>
<dbReference type="PANTHER" id="PTHR44144:SF1">
    <property type="entry name" value="DNAJ HOMOLOG SUBFAMILY C MEMBER 9"/>
    <property type="match status" value="1"/>
</dbReference>
<evidence type="ECO:0000259" key="2">
    <source>
        <dbReference type="PROSITE" id="PS50076"/>
    </source>
</evidence>
<dbReference type="GO" id="GO:0005737">
    <property type="term" value="C:cytoplasm"/>
    <property type="evidence" value="ECO:0007669"/>
    <property type="project" value="TreeGrafter"/>
</dbReference>
<proteinExistence type="predicted"/>
<gene>
    <name evidence="3" type="ORF">BJ508DRAFT_311954</name>
</gene>
<dbReference type="PROSITE" id="PS50076">
    <property type="entry name" value="DNAJ_2"/>
    <property type="match status" value="1"/>
</dbReference>
<feature type="domain" description="J" evidence="2">
    <location>
        <begin position="47"/>
        <end position="113"/>
    </location>
</feature>
<name>A0A3N4HSH9_ASCIM</name>
<dbReference type="CDD" id="cd06257">
    <property type="entry name" value="DnaJ"/>
    <property type="match status" value="1"/>
</dbReference>
<dbReference type="SMART" id="SM00271">
    <property type="entry name" value="DnaJ"/>
    <property type="match status" value="1"/>
</dbReference>
<dbReference type="EMBL" id="ML119763">
    <property type="protein sequence ID" value="RPA75448.1"/>
    <property type="molecule type" value="Genomic_DNA"/>
</dbReference>
<dbReference type="Proteomes" id="UP000275078">
    <property type="component" value="Unassembled WGS sequence"/>
</dbReference>
<sequence length="311" mass="34716">MATSTLASGSEKYPTEKVKPTHSHKAATSTFHSKCSQLIDEILAEDDLYRVLGCTRDATPIEIRRGYLDRAKFCHPDRASFIHPLSKDAFQRLSFAYEILRSRSSRSTYDRASRGARPGMPSAASVNGVYGEYTFGQAVAAVLTEFMQGDFALVKTLLEALQKQYPRVISSESIDSIERSFHRLRDLILTTRSYALLVSIELGRINRAQKNLRALRYLDLVGRTRMTIRLVKVTLAVPMRVDRALRMKKERDFAAKKAGWTAAGIAEEDDKKGGILNERVLKVLEFIVGDGANDEEGDEAWTGPHTPGSKS</sequence>
<keyword evidence="4" id="KW-1185">Reference proteome</keyword>
<dbReference type="GO" id="GO:0031072">
    <property type="term" value="F:heat shock protein binding"/>
    <property type="evidence" value="ECO:0007669"/>
    <property type="project" value="TreeGrafter"/>
</dbReference>
<dbReference type="AlphaFoldDB" id="A0A3N4HSH9"/>
<dbReference type="GO" id="GO:0005634">
    <property type="term" value="C:nucleus"/>
    <property type="evidence" value="ECO:0007669"/>
    <property type="project" value="TreeGrafter"/>
</dbReference>
<dbReference type="Pfam" id="PF00226">
    <property type="entry name" value="DnaJ"/>
    <property type="match status" value="1"/>
</dbReference>
<dbReference type="STRING" id="1160509.A0A3N4HSH9"/>
<organism evidence="3 4">
    <name type="scientific">Ascobolus immersus RN42</name>
    <dbReference type="NCBI Taxonomy" id="1160509"/>
    <lineage>
        <taxon>Eukaryota</taxon>
        <taxon>Fungi</taxon>
        <taxon>Dikarya</taxon>
        <taxon>Ascomycota</taxon>
        <taxon>Pezizomycotina</taxon>
        <taxon>Pezizomycetes</taxon>
        <taxon>Pezizales</taxon>
        <taxon>Ascobolaceae</taxon>
        <taxon>Ascobolus</taxon>
    </lineage>
</organism>